<dbReference type="PATRIC" id="fig|742818.3.peg.717"/>
<dbReference type="SUPFAM" id="SSF53335">
    <property type="entry name" value="S-adenosyl-L-methionine-dependent methyltransferases"/>
    <property type="match status" value="1"/>
</dbReference>
<proteinExistence type="predicted"/>
<dbReference type="OrthoDB" id="3178039at2"/>
<dbReference type="EMBL" id="ADMD01000002">
    <property type="protein sequence ID" value="EJZ84354.1"/>
    <property type="molecule type" value="Genomic_DNA"/>
</dbReference>
<protein>
    <recommendedName>
        <fullName evidence="3">Methyltransferase type 11 domain-containing protein</fullName>
    </recommendedName>
</protein>
<dbReference type="RefSeq" id="WP_009138892.1">
    <property type="nucleotide sequence ID" value="NZ_JH815198.1"/>
</dbReference>
<dbReference type="CDD" id="cd02440">
    <property type="entry name" value="AdoMet_MTases"/>
    <property type="match status" value="1"/>
</dbReference>
<dbReference type="InParanoid" id="K0YXL5"/>
<dbReference type="Gene3D" id="3.40.50.150">
    <property type="entry name" value="Vaccinia Virus protein VP39"/>
    <property type="match status" value="1"/>
</dbReference>
<dbReference type="InterPro" id="IPR029063">
    <property type="entry name" value="SAM-dependent_MTases_sf"/>
</dbReference>
<evidence type="ECO:0000313" key="1">
    <source>
        <dbReference type="EMBL" id="EJZ84354.1"/>
    </source>
</evidence>
<accession>K0YXL5</accession>
<dbReference type="eggNOG" id="COG0500">
    <property type="taxonomic scope" value="Bacteria"/>
</dbReference>
<reference evidence="1 2" key="1">
    <citation type="submission" date="2012-08" db="EMBL/GenBank/DDBJ databases">
        <title>The Genome Sequence of Slackia piriformis YIT 12062.</title>
        <authorList>
            <consortium name="The Broad Institute Genome Sequencing Platform"/>
            <person name="Earl A."/>
            <person name="Ward D."/>
            <person name="Feldgarden M."/>
            <person name="Gevers D."/>
            <person name="Morotomi M."/>
            <person name="Walker B."/>
            <person name="Young S.K."/>
            <person name="Zeng Q."/>
            <person name="Gargeya S."/>
            <person name="Fitzgerald M."/>
            <person name="Haas B."/>
            <person name="Abouelleil A."/>
            <person name="Alvarado L."/>
            <person name="Arachchi H.M."/>
            <person name="Berlin A.M."/>
            <person name="Chapman S.B."/>
            <person name="Goldberg J."/>
            <person name="Griggs A."/>
            <person name="Gujja S."/>
            <person name="Hansen M."/>
            <person name="Howarth C."/>
            <person name="Imamovic A."/>
            <person name="Larimer J."/>
            <person name="McCowen C."/>
            <person name="Montmayeur A."/>
            <person name="Murphy C."/>
            <person name="Neiman D."/>
            <person name="Pearson M."/>
            <person name="Priest M."/>
            <person name="Roberts A."/>
            <person name="Saif S."/>
            <person name="Shea T."/>
            <person name="Sisk P."/>
            <person name="Sykes S."/>
            <person name="Wortman J."/>
            <person name="Nusbaum C."/>
            <person name="Birren B."/>
        </authorList>
    </citation>
    <scope>NUCLEOTIDE SEQUENCE [LARGE SCALE GENOMIC DNA]</scope>
    <source>
        <strain evidence="1 2">YIT 12062</strain>
    </source>
</reference>
<dbReference type="AlphaFoldDB" id="K0YXL5"/>
<evidence type="ECO:0000313" key="2">
    <source>
        <dbReference type="Proteomes" id="UP000006069"/>
    </source>
</evidence>
<gene>
    <name evidence="1" type="ORF">HMPREF9451_00664</name>
</gene>
<organism evidence="1 2">
    <name type="scientific">Slackia piriformis YIT 12062</name>
    <dbReference type="NCBI Taxonomy" id="742818"/>
    <lineage>
        <taxon>Bacteria</taxon>
        <taxon>Bacillati</taxon>
        <taxon>Actinomycetota</taxon>
        <taxon>Coriobacteriia</taxon>
        <taxon>Eggerthellales</taxon>
        <taxon>Eggerthellaceae</taxon>
        <taxon>Slackia</taxon>
    </lineage>
</organism>
<evidence type="ECO:0008006" key="3">
    <source>
        <dbReference type="Google" id="ProtNLM"/>
    </source>
</evidence>
<dbReference type="HOGENOM" id="CLU_067024_0_0_11"/>
<sequence>MDTKTAEILCKTTADFYRAQAASFSATRTAPWHGWARCVDVMTEALGVAGRGVPSDARTQFSAGEGSGCEGAVLTGCAAFSVFDLACGNLRFERFLEEALPDASLRIYAVDSCDELVASADGPSAPVTYESADIVGGLIEGLPLSCLHHAPQGDAAVSFGFLHHVPGEELRVRVLEGLIDAVRPGGCVAVSLWQFMNNSTLAAKAEVTHAQAIKALGLAPGKLDEGDYLLGWKNVEGAWRYCHHFSDEEVGRLVAAVSNRAHVIDSFEADGRTGAMNRYVVLQRI</sequence>
<keyword evidence="2" id="KW-1185">Reference proteome</keyword>
<comment type="caution">
    <text evidence="1">The sequence shown here is derived from an EMBL/GenBank/DDBJ whole genome shotgun (WGS) entry which is preliminary data.</text>
</comment>
<name>K0YXL5_9ACTN</name>
<dbReference type="Proteomes" id="UP000006069">
    <property type="component" value="Unassembled WGS sequence"/>
</dbReference>